<feature type="coiled-coil region" evidence="1">
    <location>
        <begin position="116"/>
        <end position="164"/>
    </location>
</feature>
<evidence type="ECO:0000259" key="2">
    <source>
        <dbReference type="Pfam" id="PF25298"/>
    </source>
</evidence>
<dbReference type="Proteomes" id="UP000079169">
    <property type="component" value="Unplaced"/>
</dbReference>
<evidence type="ECO:0000256" key="1">
    <source>
        <dbReference type="SAM" id="Coils"/>
    </source>
</evidence>
<dbReference type="SUPFAM" id="SSF57997">
    <property type="entry name" value="Tropomyosin"/>
    <property type="match status" value="1"/>
</dbReference>
<organism evidence="3 4">
    <name type="scientific">Diaphorina citri</name>
    <name type="common">Asian citrus psyllid</name>
    <dbReference type="NCBI Taxonomy" id="121845"/>
    <lineage>
        <taxon>Eukaryota</taxon>
        <taxon>Metazoa</taxon>
        <taxon>Ecdysozoa</taxon>
        <taxon>Arthropoda</taxon>
        <taxon>Hexapoda</taxon>
        <taxon>Insecta</taxon>
        <taxon>Pterygota</taxon>
        <taxon>Neoptera</taxon>
        <taxon>Paraneoptera</taxon>
        <taxon>Hemiptera</taxon>
        <taxon>Sternorrhyncha</taxon>
        <taxon>Psylloidea</taxon>
        <taxon>Psyllidae</taxon>
        <taxon>Diaphorininae</taxon>
        <taxon>Diaphorina</taxon>
    </lineage>
</organism>
<evidence type="ECO:0000313" key="4">
    <source>
        <dbReference type="RefSeq" id="XP_017304639.1"/>
    </source>
</evidence>
<dbReference type="GeneID" id="108254163"/>
<dbReference type="InterPro" id="IPR011011">
    <property type="entry name" value="Znf_FYVE_PHD"/>
</dbReference>
<name>A0A1S4ER08_DIACI</name>
<feature type="domain" description="FP protein C-terminal" evidence="2">
    <location>
        <begin position="268"/>
        <end position="318"/>
    </location>
</feature>
<accession>A0A1S4ER08</accession>
<gene>
    <name evidence="4" type="primary">LOC108254163</name>
</gene>
<dbReference type="KEGG" id="dci:108254163"/>
<dbReference type="PaxDb" id="121845-A0A1S4ER08"/>
<protein>
    <submittedName>
        <fullName evidence="4">Uncharacterized protein LOC108254163</fullName>
    </submittedName>
</protein>
<dbReference type="OMA" id="REESTCH"/>
<dbReference type="OrthoDB" id="6773084at2759"/>
<evidence type="ECO:0000313" key="3">
    <source>
        <dbReference type="Proteomes" id="UP000079169"/>
    </source>
</evidence>
<dbReference type="InterPro" id="IPR057251">
    <property type="entry name" value="FP_C"/>
</dbReference>
<dbReference type="RefSeq" id="XP_017304639.1">
    <property type="nucleotide sequence ID" value="XM_017449150.1"/>
</dbReference>
<dbReference type="STRING" id="121845.A0A1S4ER08"/>
<dbReference type="Gene3D" id="3.30.40.10">
    <property type="entry name" value="Zinc/RING finger domain, C3HC4 (zinc finger)"/>
    <property type="match status" value="1"/>
</dbReference>
<dbReference type="InterPro" id="IPR013083">
    <property type="entry name" value="Znf_RING/FYVE/PHD"/>
</dbReference>
<proteinExistence type="predicted"/>
<sequence>MSDSCGRCQQEIQDDYSYCKTCKSKYHFQCNTVSESSWRSMGPERKAQWKCASCRDKEKERKMINTPEQQVRSSDSETTLKSLENFMSSQFANMNKKMDEKFSDFEASLNFYGDKFDEMSKTMKSLEQKVVLLENQLKQSETENKELKKRVRNMEVQLNMMDQRQNNNKMEITGIKDKEVNEKELMMKIMEKVQPAPESNVQYRVEKIVKPGKDNRPNTTTLVVHFNNQVNRNGVITKIKKEKLYLNFGDILRNNDSSPIFINEYLCPYYRRLYYEANRLKKDKKIAFLWVKDGKILMKKTAESKIENLTCMEDLGKI</sequence>
<reference evidence="4" key="1">
    <citation type="submission" date="2025-08" db="UniProtKB">
        <authorList>
            <consortium name="RefSeq"/>
        </authorList>
    </citation>
    <scope>IDENTIFICATION</scope>
</reference>
<dbReference type="SUPFAM" id="SSF57903">
    <property type="entry name" value="FYVE/PHD zinc finger"/>
    <property type="match status" value="1"/>
</dbReference>
<keyword evidence="1" id="KW-0175">Coiled coil</keyword>
<dbReference type="AlphaFoldDB" id="A0A1S4ER08"/>
<dbReference type="Pfam" id="PF25298">
    <property type="entry name" value="Baculo_FP_2nd"/>
    <property type="match status" value="1"/>
</dbReference>
<keyword evidence="3" id="KW-1185">Reference proteome</keyword>